<reference evidence="2" key="1">
    <citation type="submission" date="2020-05" db="UniProtKB">
        <authorList>
            <consortium name="EnsemblMetazoa"/>
        </authorList>
    </citation>
    <scope>IDENTIFICATION</scope>
    <source>
        <strain evidence="2">Yale</strain>
    </source>
</reference>
<dbReference type="EnsemblMetazoa" id="GMOY000135-RA">
    <property type="protein sequence ID" value="GMOY000135-PA"/>
    <property type="gene ID" value="GMOY000135"/>
</dbReference>
<organism evidence="2 3">
    <name type="scientific">Glossina morsitans morsitans</name>
    <name type="common">Savannah tsetse fly</name>
    <dbReference type="NCBI Taxonomy" id="37546"/>
    <lineage>
        <taxon>Eukaryota</taxon>
        <taxon>Metazoa</taxon>
        <taxon>Ecdysozoa</taxon>
        <taxon>Arthropoda</taxon>
        <taxon>Hexapoda</taxon>
        <taxon>Insecta</taxon>
        <taxon>Pterygota</taxon>
        <taxon>Neoptera</taxon>
        <taxon>Endopterygota</taxon>
        <taxon>Diptera</taxon>
        <taxon>Brachycera</taxon>
        <taxon>Muscomorpha</taxon>
        <taxon>Hippoboscoidea</taxon>
        <taxon>Glossinidae</taxon>
        <taxon>Glossina</taxon>
    </lineage>
</organism>
<feature type="domain" description="PiggyBac transposable element-derived protein" evidence="1">
    <location>
        <begin position="24"/>
        <end position="96"/>
    </location>
</feature>
<name>A0A1B0F9G8_GLOMM</name>
<dbReference type="Proteomes" id="UP000092444">
    <property type="component" value="Unassembled WGS sequence"/>
</dbReference>
<accession>A0A1B0F9G8</accession>
<evidence type="ECO:0000313" key="3">
    <source>
        <dbReference type="Proteomes" id="UP000092444"/>
    </source>
</evidence>
<dbReference type="VEuPathDB" id="VectorBase:GMOY000135"/>
<dbReference type="AlphaFoldDB" id="A0A1B0F9G8"/>
<dbReference type="InterPro" id="IPR029526">
    <property type="entry name" value="PGBD"/>
</dbReference>
<dbReference type="EMBL" id="CCAG010018586">
    <property type="status" value="NOT_ANNOTATED_CDS"/>
    <property type="molecule type" value="Genomic_DNA"/>
</dbReference>
<dbReference type="PANTHER" id="PTHR46599">
    <property type="entry name" value="PIGGYBAC TRANSPOSABLE ELEMENT-DERIVED PROTEIN 4"/>
    <property type="match status" value="1"/>
</dbReference>
<dbReference type="STRING" id="37546.A0A1B0F9G8"/>
<sequence length="177" mass="20804">MRETTTAVFIIDRGEVLPLILSNVNLVDTGKIRRKKRSDVQERIIKPDCVIDYNQGMGSVDRQDQLLAYFPVMHKFVKRYKKIFFYKFDMALLNAHILHQKINKTKKTKYTNFRLNVAEELVKKVSLPNYNLHGRPSHSDAPLRLQPKNWFHFPEHIPPTANKQLPTKRCHVCAKHE</sequence>
<evidence type="ECO:0000313" key="2">
    <source>
        <dbReference type="EnsemblMetazoa" id="GMOY000135-PA"/>
    </source>
</evidence>
<protein>
    <recommendedName>
        <fullName evidence="1">PiggyBac transposable element-derived protein domain-containing protein</fullName>
    </recommendedName>
</protein>
<evidence type="ECO:0000259" key="1">
    <source>
        <dbReference type="Pfam" id="PF13843"/>
    </source>
</evidence>
<dbReference type="PANTHER" id="PTHR46599:SF3">
    <property type="entry name" value="PIGGYBAC TRANSPOSABLE ELEMENT-DERIVED PROTEIN 4"/>
    <property type="match status" value="1"/>
</dbReference>
<keyword evidence="3" id="KW-1185">Reference proteome</keyword>
<proteinExistence type="predicted"/>
<dbReference type="Pfam" id="PF13843">
    <property type="entry name" value="DDE_Tnp_1_7"/>
    <property type="match status" value="1"/>
</dbReference>